<reference evidence="4" key="1">
    <citation type="submission" date="2020-05" db="EMBL/GenBank/DDBJ databases">
        <authorList>
            <person name="Chiriac C."/>
            <person name="Salcher M."/>
            <person name="Ghai R."/>
            <person name="Kavagutti S V."/>
        </authorList>
    </citation>
    <scope>NUCLEOTIDE SEQUENCE</scope>
</reference>
<dbReference type="EMBL" id="LR798228">
    <property type="protein sequence ID" value="CAB5207304.1"/>
    <property type="molecule type" value="Genomic_DNA"/>
</dbReference>
<evidence type="ECO:0000256" key="1">
    <source>
        <dbReference type="SAM" id="MobiDB-lite"/>
    </source>
</evidence>
<feature type="compositionally biased region" description="Polar residues" evidence="1">
    <location>
        <begin position="117"/>
        <end position="131"/>
    </location>
</feature>
<evidence type="ECO:0000313" key="3">
    <source>
        <dbReference type="EMBL" id="CAB4132431.1"/>
    </source>
</evidence>
<evidence type="ECO:0000313" key="5">
    <source>
        <dbReference type="EMBL" id="CAB5207304.1"/>
    </source>
</evidence>
<protein>
    <recommendedName>
        <fullName evidence="6">Helix-turn-helix domain containing protein</fullName>
    </recommendedName>
</protein>
<feature type="compositionally biased region" description="Basic and acidic residues" evidence="1">
    <location>
        <begin position="135"/>
        <end position="148"/>
    </location>
</feature>
<gene>
    <name evidence="4" type="ORF">UFOVP1363_25</name>
    <name evidence="5" type="ORF">UFOVP179_59</name>
    <name evidence="3" type="ORF">UFOVP260_20</name>
    <name evidence="2" type="ORF">UFOVP85_42</name>
</gene>
<dbReference type="EMBL" id="LR796260">
    <property type="protein sequence ID" value="CAB4132431.1"/>
    <property type="molecule type" value="Genomic_DNA"/>
</dbReference>
<dbReference type="EMBL" id="LR796198">
    <property type="protein sequence ID" value="CAB4127147.1"/>
    <property type="molecule type" value="Genomic_DNA"/>
</dbReference>
<accession>A0A6J5S3N6</accession>
<feature type="compositionally biased region" description="Low complexity" evidence="1">
    <location>
        <begin position="152"/>
        <end position="164"/>
    </location>
</feature>
<dbReference type="EMBL" id="LR797327">
    <property type="protein sequence ID" value="CAB4202662.1"/>
    <property type="molecule type" value="Genomic_DNA"/>
</dbReference>
<name>A0A6J5S3N6_9CAUD</name>
<sequence length="257" mass="29511">MTCTNDNHPSQRFTPYRAVIPFYILYDLDLNANHLRLYGQIEQMESNPDPNVNPSFSYAWLGEQLGMNRRNAMKMAKVLIDKGYLEHIEISKGKFIWRTKKKDVVSPNLTKGCLSETPPQCHTETPPSVTQRHPKIPEDKIPKDKDIGEQDSPVSSASSKPSKPLDMMLANNPHKITIQVLQDWLEVRRTKRAPITETAWKGIIKELDRCLKHGLQPQYCFEAMVTSGWQSLKMEWIVDETKPRNGKTQSKKINPTL</sequence>
<evidence type="ECO:0000313" key="4">
    <source>
        <dbReference type="EMBL" id="CAB4202662.1"/>
    </source>
</evidence>
<organism evidence="4">
    <name type="scientific">uncultured Caudovirales phage</name>
    <dbReference type="NCBI Taxonomy" id="2100421"/>
    <lineage>
        <taxon>Viruses</taxon>
        <taxon>Duplodnaviria</taxon>
        <taxon>Heunggongvirae</taxon>
        <taxon>Uroviricota</taxon>
        <taxon>Caudoviricetes</taxon>
        <taxon>Peduoviridae</taxon>
        <taxon>Maltschvirus</taxon>
        <taxon>Maltschvirus maltsch</taxon>
    </lineage>
</organism>
<feature type="region of interest" description="Disordered" evidence="1">
    <location>
        <begin position="109"/>
        <end position="167"/>
    </location>
</feature>
<evidence type="ECO:0008006" key="6">
    <source>
        <dbReference type="Google" id="ProtNLM"/>
    </source>
</evidence>
<proteinExistence type="predicted"/>
<evidence type="ECO:0000313" key="2">
    <source>
        <dbReference type="EMBL" id="CAB4127147.1"/>
    </source>
</evidence>